<dbReference type="EMBL" id="KX832224">
    <property type="protein sequence ID" value="ARR28871.1"/>
    <property type="molecule type" value="Genomic_DNA"/>
</dbReference>
<proteinExistence type="predicted"/>
<name>A0A1X9T590_9VIRU</name>
<protein>
    <submittedName>
        <fullName evidence="1">Uncharacterized protein</fullName>
    </submittedName>
</protein>
<evidence type="ECO:0000313" key="1">
    <source>
        <dbReference type="EMBL" id="ARR28871.1"/>
    </source>
</evidence>
<dbReference type="Proteomes" id="UP000203507">
    <property type="component" value="Segment"/>
</dbReference>
<accession>A0A1X9T590</accession>
<organism evidence="1">
    <name type="scientific">Ranid herpesvirus 3</name>
    <dbReference type="NCBI Taxonomy" id="1987509"/>
    <lineage>
        <taxon>Viruses</taxon>
        <taxon>Duplodnaviria</taxon>
        <taxon>Heunggongvirae</taxon>
        <taxon>Peploviricota</taxon>
        <taxon>Herviviricetes</taxon>
        <taxon>Herpesvirales</taxon>
        <taxon>Alloherpesviridae</taxon>
        <taxon>Batravirus</taxon>
        <taxon>Batravirus ranidallo3</taxon>
    </lineage>
</organism>
<dbReference type="GeneID" id="32878205"/>
<dbReference type="KEGG" id="vg:32878205"/>
<reference evidence="1" key="1">
    <citation type="journal article" date="2017" name="Vet. Pathol.">
        <title>Ranid Herpesvirus 3 and Proliferative Dermatitis in Free-Ranging Wild Common Frogs (Rana Temporaria).</title>
        <authorList>
            <person name="Origgi F.C."/>
            <person name="Schmidt B.R."/>
            <person name="Lohmann P."/>
            <person name="Otten P."/>
            <person name="Akdesir E."/>
            <person name="Gaschen V."/>
            <person name="Aguilar-Bultet L."/>
            <person name="Wahli T."/>
            <person name="Sattler U."/>
            <person name="Stoffel M.H."/>
        </authorList>
    </citation>
    <scope>NUCLEOTIDE SEQUENCE [LARGE SCALE GENOMIC DNA]</scope>
    <source>
        <strain evidence="1">FO1_2015</strain>
    </source>
</reference>
<sequence>MFVMKHSECDYTPIGWRIRSFYPLRKRSNEMLNYFPPNEDTFYIPVDTLNMPTSNRSIIIEFTHGATMEITPNVLSDCFNFSKDDHQWYTLYGTFAPDLCIDVVYGPVEPLILQCTSDEVVEAMTELRFKIQDLADHANVLAKIEFKDACARLSFSGIYGVPHTLCALVKNIELLEQRRVHRYANQDSLSIIEESKRSNGVIITRFYNPNNQSPIIRETFPDTLCLQNVVHVDCPEKPCEE</sequence>
<dbReference type="RefSeq" id="YP_009362380.1">
    <property type="nucleotide sequence ID" value="NC_034618.1"/>
</dbReference>
<evidence type="ECO:0000313" key="2">
    <source>
        <dbReference type="Proteomes" id="UP000203507"/>
    </source>
</evidence>
<keyword evidence="2" id="KW-1185">Reference proteome</keyword>